<dbReference type="InterPro" id="IPR023809">
    <property type="entry name" value="Thiopep_bacteriocin_synth_dom"/>
</dbReference>
<feature type="domain" description="Thiopeptide-type bacteriocin biosynthesis" evidence="2">
    <location>
        <begin position="772"/>
        <end position="1038"/>
    </location>
</feature>
<accession>A0ABS5IXJ8</accession>
<evidence type="ECO:0000313" key="3">
    <source>
        <dbReference type="EMBL" id="MBS0027595.1"/>
    </source>
</evidence>
<dbReference type="InterPro" id="IPR006827">
    <property type="entry name" value="Lant_deHydtase_N"/>
</dbReference>
<organism evidence="3 4">
    <name type="scientific">Chitinophaga hostae</name>
    <dbReference type="NCBI Taxonomy" id="2831022"/>
    <lineage>
        <taxon>Bacteria</taxon>
        <taxon>Pseudomonadati</taxon>
        <taxon>Bacteroidota</taxon>
        <taxon>Chitinophagia</taxon>
        <taxon>Chitinophagales</taxon>
        <taxon>Chitinophagaceae</taxon>
        <taxon>Chitinophaga</taxon>
    </lineage>
</organism>
<proteinExistence type="predicted"/>
<keyword evidence="4" id="KW-1185">Reference proteome</keyword>
<gene>
    <name evidence="3" type="ORF">KE626_09775</name>
</gene>
<dbReference type="EMBL" id="JAGTXB010000004">
    <property type="protein sequence ID" value="MBS0027595.1"/>
    <property type="molecule type" value="Genomic_DNA"/>
</dbReference>
<sequence>MSELKSCGFYLLRMPLLSCEEVLQLHRTIYHDPSHFIPAIREAYARPLLQEAVFLASPALYIEMIKWLDQPGTGLKLPLALYRYLLRMSTRCTPYGLFAGCITGLIQPGGSQLEAPPPHSRHKAVRLDMAYLSELISELVQRPELRGQLRFYPNSSLYNSGLSYRYFEYQLRDKKRHYFLSSFTQNDYIRALLTAATPGADIAQLVTELGKLDVAANEAQAFIETLIANQILVPGMAPEISSQDSLSALIRELEACQPAPACLQVLQQIRQLLQLQTDGVQRYLDIKALLTEHFPGIATKDPVQVDLFFQPATANLSQQVISGLLERLQRLAILGTQGEPADLKAFKQQFLQQYDQREIPLMMALDSESGIGYGIVSGDHSSYTPLIDDLVMPVGRKKETINWNAQTKFVWQQFLLAQQSGAVLIEITDDQLDGLTAETDAPVLPPFLSLLGSFLAKDTAALDNGDFRFLLKAFNGPNVLALLGRFAAGNEALEQQLREFARMEQSMEKDSIIAEVVHLPEGRTGNVLLRPQLYDYEIPFLGKSSVPGDFQILVSDLYVSVRNDRIVLRSAKLNKEVVPRLSSAHNFNRGLSAYKFLCDLQQQQSLSVHWNWGHLTAEPFLPRVVYREIILQRARWFITRQVYESMLVNHAPEAVVLLLKEKYRIPARVLLSEGDNELLIDFTSVYACTLLADKLKKGDVVLYEQLFNEHTRLLANETGFFCNEVVIPVCNTSYRKRAETTGQKSGLTGEGNGLAAITGTPLRRSFPPGSEWLYVKIYCGPKWIDKLLLKEIQPLVHYLQDQQLVDRWFFIRFHDPDHHLRIRLHLPRYQNDTGAVIRLINKAIAPYLENDIVQKIQLDTYVRELERYGAATMELSESFFFHDSVAVIGLLGAISGAETTERWLLAMKGADGLLEDFGCTPEMKLQLLQQLQQQFFSEHGGDAALLFQLNNKYRKHTALIAATMRDNLDEYTFPTAVKEVFAVKGAANRRLFAQLAMVRPSAAAELLPHYLHMFLNRMFTANARLQELVVYHYLMKYYASQVARTAGRPN</sequence>
<dbReference type="NCBIfam" id="TIGR03891">
    <property type="entry name" value="thiopep_ocin"/>
    <property type="match status" value="1"/>
</dbReference>
<evidence type="ECO:0000313" key="4">
    <source>
        <dbReference type="Proteomes" id="UP000676386"/>
    </source>
</evidence>
<dbReference type="Pfam" id="PF14028">
    <property type="entry name" value="Lant_dehydr_C"/>
    <property type="match status" value="1"/>
</dbReference>
<evidence type="ECO:0000259" key="1">
    <source>
        <dbReference type="Pfam" id="PF04738"/>
    </source>
</evidence>
<dbReference type="Pfam" id="PF04738">
    <property type="entry name" value="Lant_dehydr_N"/>
    <property type="match status" value="1"/>
</dbReference>
<comment type="caution">
    <text evidence="3">The sequence shown here is derived from an EMBL/GenBank/DDBJ whole genome shotgun (WGS) entry which is preliminary data.</text>
</comment>
<reference evidence="3 4" key="1">
    <citation type="submission" date="2021-04" db="EMBL/GenBank/DDBJ databases">
        <title>Chitinophaga sp. nov., isolated from the rhizosphere soil.</title>
        <authorList>
            <person name="He S."/>
        </authorList>
    </citation>
    <scope>NUCLEOTIDE SEQUENCE [LARGE SCALE GENOMIC DNA]</scope>
    <source>
        <strain evidence="3 4">2R12</strain>
    </source>
</reference>
<feature type="domain" description="Lantibiotic dehydratase N-terminal" evidence="1">
    <location>
        <begin position="45"/>
        <end position="690"/>
    </location>
</feature>
<dbReference type="RefSeq" id="WP_211972704.1">
    <property type="nucleotide sequence ID" value="NZ_CBFHAM010000001.1"/>
</dbReference>
<dbReference type="Proteomes" id="UP000676386">
    <property type="component" value="Unassembled WGS sequence"/>
</dbReference>
<evidence type="ECO:0000259" key="2">
    <source>
        <dbReference type="Pfam" id="PF14028"/>
    </source>
</evidence>
<name>A0ABS5IXJ8_9BACT</name>
<protein>
    <submittedName>
        <fullName evidence="3">Lantibiotic dehydratase</fullName>
    </submittedName>
</protein>